<feature type="domain" description="Teneurin-like YD-shell" evidence="2">
    <location>
        <begin position="772"/>
        <end position="876"/>
    </location>
</feature>
<feature type="non-terminal residue" evidence="3">
    <location>
        <position position="1"/>
    </location>
</feature>
<dbReference type="Gene3D" id="2.180.10.10">
    <property type="entry name" value="RHS repeat-associated core"/>
    <property type="match status" value="3"/>
</dbReference>
<evidence type="ECO:0000256" key="1">
    <source>
        <dbReference type="ARBA" id="ARBA00022737"/>
    </source>
</evidence>
<dbReference type="InterPro" id="IPR031325">
    <property type="entry name" value="RHS_repeat"/>
</dbReference>
<dbReference type="NCBIfam" id="TIGR01643">
    <property type="entry name" value="YD_repeat_2x"/>
    <property type="match status" value="1"/>
</dbReference>
<sequence length="1025" mass="114195">TGGFVSLQRLFYDDYGSLIRDERSPDGVRFIPAVRNDYDSYGNIIKITDANDFSRSIDYDPIFHALPVKETINGLNLTMQANYDFGLGVMTIFTDPNSQTTLFQYDTFGRLSAIIKPGDSTDYPTQHFSYHLAAPVSYLQTQSREVSGQPGSYDSISYFDGLGRKLQTRSEGKAGQWVVSEAASFNLRRGIQHQWLPYFDAKPDYATPDPAKPFTTFAYDARSRSVKETNPDGSTRATAYQPLEKIQYDEEDKRTGGAHYDTPHHALTDGRNRLVQMQERNGADTYTTRYAYDGLDNLINITDHEGNIKTLQFDGLGRKIAMNDPDKGAMSYRYDDAGNLLETIDAKQQKLGYAYDAANRIATESQQGNVKVRYHYDMDLPTEALHKTLGRLAWVEDEAGSESYSYDPRGRIVQQARLLDGLQFITGMGYDALDRLTELAYPDGSRVAYRYNAMNKLESVPGYVNNIDYTPTGQKAVFEYANGVQSTYAYDARQRMNRLYSGSNGSVLQDLAYRYDQSSNITRIADQRSAKTPEDSSTDYQYDDLYRLTSATAPAWSEQYQYNPIGNMMYKSDLGAMGYGAGPAGPHALTAVGNAVYGYDGNGNLASKPGFAYQFDPKDRLQQVNRTTDGAVIDYLYDYKHQRKRKSVNIGGQSQTTLYVDRYTEVRQDRLIKNIFASDRLVARVEQPFSPNGLTGGAMLTAEDFDINPKDGVISLAEIRAQGMDPNALEPAEAADALRLYQANQDINPNLLSFATIAQVLHGMDKTQASVNAKTYFYLPDHLGSASIVMDDKGNMVEQSVFYPYGQDRSRIGAIKSEYRFTGKELDDETGLHYFGARYYDSATGRFVSVDPLILDKTEKIINYPQQLNAYGYPTNPYNFTDKNGESWMPVVAGAFIAIVAFPLTASVTAAAVAGLSIYAVGTALENFAEDRGKVLEKPTLEQRYDALKKDYTPENGKGSPVFEGVKKITETAPCTSISAGSCIIGNNIEKASEAIDSKTPSRLYDTYEIGNTSKDVYDTNKTRP</sequence>
<proteinExistence type="predicted"/>
<name>A0A2W4S0A7_9GAMM</name>
<dbReference type="Pfam" id="PF25023">
    <property type="entry name" value="TEN_YD-shell"/>
    <property type="match status" value="2"/>
</dbReference>
<evidence type="ECO:0000259" key="2">
    <source>
        <dbReference type="Pfam" id="PF25023"/>
    </source>
</evidence>
<reference evidence="3 4" key="1">
    <citation type="journal article" date="2018" name="Aquat. Microb. Ecol.">
        <title>Gammaproteobacterial methanotrophs dominate.</title>
        <authorList>
            <person name="Rissanen A.J."/>
            <person name="Saarenheimo J."/>
            <person name="Tiirola M."/>
            <person name="Peura S."/>
            <person name="Aalto S.L."/>
            <person name="Karvinen A."/>
            <person name="Nykanen H."/>
        </authorList>
    </citation>
    <scope>NUCLEOTIDE SEQUENCE [LARGE SCALE GENOMIC DNA]</scope>
    <source>
        <strain evidence="3">AMbin10</strain>
    </source>
</reference>
<dbReference type="SUPFAM" id="SSF82171">
    <property type="entry name" value="DPP6 N-terminal domain-like"/>
    <property type="match status" value="1"/>
</dbReference>
<dbReference type="NCBIfam" id="TIGR03696">
    <property type="entry name" value="Rhs_assc_core"/>
    <property type="match status" value="1"/>
</dbReference>
<accession>A0A2W4S0A7</accession>
<comment type="caution">
    <text evidence="3">The sequence shown here is derived from an EMBL/GenBank/DDBJ whole genome shotgun (WGS) entry which is preliminary data.</text>
</comment>
<dbReference type="EMBL" id="QJPH01000138">
    <property type="protein sequence ID" value="PZN84958.1"/>
    <property type="molecule type" value="Genomic_DNA"/>
</dbReference>
<dbReference type="InterPro" id="IPR006530">
    <property type="entry name" value="YD"/>
</dbReference>
<gene>
    <name evidence="3" type="ORF">DM484_01970</name>
</gene>
<protein>
    <recommendedName>
        <fullName evidence="2">Teneurin-like YD-shell domain-containing protein</fullName>
    </recommendedName>
</protein>
<dbReference type="PANTHER" id="PTHR32305">
    <property type="match status" value="1"/>
</dbReference>
<dbReference type="InterPro" id="IPR022385">
    <property type="entry name" value="Rhs_assc_core"/>
</dbReference>
<dbReference type="AlphaFoldDB" id="A0A2W4S0A7"/>
<dbReference type="Pfam" id="PF05593">
    <property type="entry name" value="RHS_repeat"/>
    <property type="match status" value="3"/>
</dbReference>
<evidence type="ECO:0000313" key="4">
    <source>
        <dbReference type="Proteomes" id="UP000249396"/>
    </source>
</evidence>
<feature type="domain" description="Teneurin-like YD-shell" evidence="2">
    <location>
        <begin position="475"/>
        <end position="655"/>
    </location>
</feature>
<evidence type="ECO:0000313" key="3">
    <source>
        <dbReference type="EMBL" id="PZN84958.1"/>
    </source>
</evidence>
<dbReference type="PANTHER" id="PTHR32305:SF15">
    <property type="entry name" value="PROTEIN RHSA-RELATED"/>
    <property type="match status" value="1"/>
</dbReference>
<keyword evidence="1" id="KW-0677">Repeat</keyword>
<dbReference type="Proteomes" id="UP000249396">
    <property type="component" value="Unassembled WGS sequence"/>
</dbReference>
<dbReference type="InterPro" id="IPR056823">
    <property type="entry name" value="TEN-like_YD-shell"/>
</dbReference>
<organism evidence="3 4">
    <name type="scientific">Candidatus Methylumidiphilus alinenensis</name>
    <dbReference type="NCBI Taxonomy" id="2202197"/>
    <lineage>
        <taxon>Bacteria</taxon>
        <taxon>Pseudomonadati</taxon>
        <taxon>Pseudomonadota</taxon>
        <taxon>Gammaproteobacteria</taxon>
        <taxon>Methylococcales</taxon>
        <taxon>Candidatus Methylumidiphilus</taxon>
    </lineage>
</organism>
<dbReference type="InterPro" id="IPR050708">
    <property type="entry name" value="T6SS_VgrG/RHS"/>
</dbReference>